<name>A0A6A5W6A1_9PLEO</name>
<sequence length="656" mass="72212">MASNGVISITAPELLCPIVSAIGKSMQCYYATGAMVIWHRDRADEVIPAALQPTDGKYFIQVLVQAPKAGAYTLIGKLNGKPITLPTPIPIEPTSLTGTSEIVLLYSKLPWGFGGVVTWDLAEASGDLTQTQTKIEVYALASPLPSFFHDRGIPLDLLRTRWYMDAWRISVKTDWVEFVVERLFDDSRMEYEVFSGASRYTDFAPPSASSSLDADIICWIELWLSDMEGLFARKDTTTKYSVNCYDVAVIAWVLISLGRSYTKLNLAYLKPYGFLNPAALIGRKETDPTALAKNPTSLCNNPFYGGVGAPKTMLCGRFDLNRSAFGNHMFVLLQKAASPTDAEMPYVLDACAGPQTGSLQVVDYVKTCIDLDPSLYSSPPKSHASTPGAFSNIQPYQGVSDLAISTSFLRNFLDVPKDTLFDLFLTEFKNQGGSLQVPFVGSGATKDSVVATYTYTPEKLSLADKDETVTFNFYRFESDYGMQAAFLSRKRRMGTKPFEYSSSDIANPICNGGLRVFYKTPLKILVTIDTAEATSVSDPMNAWAKSVHRVLDQLRKVEDIYRPSLSIVIPPKSVAIGSTIPIGLEIQPTRKGWWRGYSAVVSNGAALLMKASINDQDDISFEFLALKVGLASIKITLVGPNLDRRYLKWAVVITDK</sequence>
<gene>
    <name evidence="1" type="ORF">P154DRAFT_605541</name>
</gene>
<dbReference type="OrthoDB" id="5121585at2759"/>
<organism evidence="1 2">
    <name type="scientific">Amniculicola lignicola CBS 123094</name>
    <dbReference type="NCBI Taxonomy" id="1392246"/>
    <lineage>
        <taxon>Eukaryota</taxon>
        <taxon>Fungi</taxon>
        <taxon>Dikarya</taxon>
        <taxon>Ascomycota</taxon>
        <taxon>Pezizomycotina</taxon>
        <taxon>Dothideomycetes</taxon>
        <taxon>Pleosporomycetidae</taxon>
        <taxon>Pleosporales</taxon>
        <taxon>Amniculicolaceae</taxon>
        <taxon>Amniculicola</taxon>
    </lineage>
</organism>
<dbReference type="Proteomes" id="UP000799779">
    <property type="component" value="Unassembled WGS sequence"/>
</dbReference>
<accession>A0A6A5W6A1</accession>
<evidence type="ECO:0000313" key="1">
    <source>
        <dbReference type="EMBL" id="KAF1997420.1"/>
    </source>
</evidence>
<dbReference type="EMBL" id="ML977613">
    <property type="protein sequence ID" value="KAF1997420.1"/>
    <property type="molecule type" value="Genomic_DNA"/>
</dbReference>
<keyword evidence="2" id="KW-1185">Reference proteome</keyword>
<protein>
    <submittedName>
        <fullName evidence="1">Uncharacterized protein</fullName>
    </submittedName>
</protein>
<dbReference type="AlphaFoldDB" id="A0A6A5W6A1"/>
<reference evidence="1" key="1">
    <citation type="journal article" date="2020" name="Stud. Mycol.">
        <title>101 Dothideomycetes genomes: a test case for predicting lifestyles and emergence of pathogens.</title>
        <authorList>
            <person name="Haridas S."/>
            <person name="Albert R."/>
            <person name="Binder M."/>
            <person name="Bloem J."/>
            <person name="Labutti K."/>
            <person name="Salamov A."/>
            <person name="Andreopoulos B."/>
            <person name="Baker S."/>
            <person name="Barry K."/>
            <person name="Bills G."/>
            <person name="Bluhm B."/>
            <person name="Cannon C."/>
            <person name="Castanera R."/>
            <person name="Culley D."/>
            <person name="Daum C."/>
            <person name="Ezra D."/>
            <person name="Gonzalez J."/>
            <person name="Henrissat B."/>
            <person name="Kuo A."/>
            <person name="Liang C."/>
            <person name="Lipzen A."/>
            <person name="Lutzoni F."/>
            <person name="Magnuson J."/>
            <person name="Mondo S."/>
            <person name="Nolan M."/>
            <person name="Ohm R."/>
            <person name="Pangilinan J."/>
            <person name="Park H.-J."/>
            <person name="Ramirez L."/>
            <person name="Alfaro M."/>
            <person name="Sun H."/>
            <person name="Tritt A."/>
            <person name="Yoshinaga Y."/>
            <person name="Zwiers L.-H."/>
            <person name="Turgeon B."/>
            <person name="Goodwin S."/>
            <person name="Spatafora J."/>
            <person name="Crous P."/>
            <person name="Grigoriev I."/>
        </authorList>
    </citation>
    <scope>NUCLEOTIDE SEQUENCE</scope>
    <source>
        <strain evidence="1">CBS 123094</strain>
    </source>
</reference>
<proteinExistence type="predicted"/>
<evidence type="ECO:0000313" key="2">
    <source>
        <dbReference type="Proteomes" id="UP000799779"/>
    </source>
</evidence>